<reference evidence="3" key="1">
    <citation type="submission" date="2019-08" db="EMBL/GenBank/DDBJ databases">
        <title>Seonamhaeicola sediminis sp. nov., isolated from marine sediment.</title>
        <authorList>
            <person name="Cao W.R."/>
        </authorList>
    </citation>
    <scope>NUCLEOTIDE SEQUENCE [LARGE SCALE GENOMIC DNA]</scope>
    <source>
        <strain evidence="3">Gy8</strain>
    </source>
</reference>
<protein>
    <submittedName>
        <fullName evidence="2">HEPN domain-containing protein</fullName>
    </submittedName>
</protein>
<dbReference type="Pfam" id="PF05168">
    <property type="entry name" value="HEPN"/>
    <property type="match status" value="1"/>
</dbReference>
<feature type="domain" description="HEPN" evidence="1">
    <location>
        <begin position="67"/>
        <end position="192"/>
    </location>
</feature>
<dbReference type="Proteomes" id="UP000321790">
    <property type="component" value="Unassembled WGS sequence"/>
</dbReference>
<organism evidence="2 3">
    <name type="scientific">Seonamhaeicola algicola</name>
    <dbReference type="NCBI Taxonomy" id="1719036"/>
    <lineage>
        <taxon>Bacteria</taxon>
        <taxon>Pseudomonadati</taxon>
        <taxon>Bacteroidota</taxon>
        <taxon>Flavobacteriia</taxon>
        <taxon>Flavobacteriales</taxon>
        <taxon>Flavobacteriaceae</taxon>
    </lineage>
</organism>
<evidence type="ECO:0000259" key="1">
    <source>
        <dbReference type="Pfam" id="PF05168"/>
    </source>
</evidence>
<comment type="caution">
    <text evidence="2">The sequence shown here is derived from an EMBL/GenBank/DDBJ whole genome shotgun (WGS) entry which is preliminary data.</text>
</comment>
<dbReference type="InterPro" id="IPR007842">
    <property type="entry name" value="HEPN_dom"/>
</dbReference>
<dbReference type="AlphaFoldDB" id="A0A5C7B9M6"/>
<sequence>MKKANYLGLSYQFWTLTKEAINEMKKQENKKLIMSKYDPNQTDEESHEEYYQKTKWNDFNVGVPILYNFYHGLELCMKGLLQEINKFPTSKKTHSLTSYFEIIKENKKSFIPEIIHSIDKVLNNENSFSSFFESNNSNVDSYYQLLRYPESYKGNEIYFHGEIRGKEKIGLKNFESIYKSCVDIEKSIIKWFEKT</sequence>
<dbReference type="RefSeq" id="WP_147130234.1">
    <property type="nucleotide sequence ID" value="NZ_VOSC01000001.1"/>
</dbReference>
<proteinExistence type="predicted"/>
<evidence type="ECO:0000313" key="3">
    <source>
        <dbReference type="Proteomes" id="UP000321790"/>
    </source>
</evidence>
<gene>
    <name evidence="2" type="ORF">FUA26_00005</name>
</gene>
<evidence type="ECO:0000313" key="2">
    <source>
        <dbReference type="EMBL" id="TXE15278.1"/>
    </source>
</evidence>
<accession>A0A5C7B9M6</accession>
<keyword evidence="3" id="KW-1185">Reference proteome</keyword>
<name>A0A5C7B9M6_9FLAO</name>
<dbReference type="OrthoDB" id="7063737at2"/>
<dbReference type="EMBL" id="VOSC01000001">
    <property type="protein sequence ID" value="TXE15278.1"/>
    <property type="molecule type" value="Genomic_DNA"/>
</dbReference>